<evidence type="ECO:0000313" key="7">
    <source>
        <dbReference type="Proteomes" id="UP000000759"/>
    </source>
</evidence>
<name>B7FRJ5_PHATC</name>
<reference evidence="7" key="2">
    <citation type="submission" date="2008-08" db="EMBL/GenBank/DDBJ databases">
        <authorList>
            <consortium name="Diatom Consortium"/>
            <person name="Grigoriev I."/>
            <person name="Grimwood J."/>
            <person name="Kuo A."/>
            <person name="Otillar R.P."/>
            <person name="Salamov A."/>
            <person name="Detter J.C."/>
            <person name="Lindquist E."/>
            <person name="Shapiro H."/>
            <person name="Lucas S."/>
            <person name="Glavina del Rio T."/>
            <person name="Pitluck S."/>
            <person name="Rokhsar D."/>
            <person name="Bowler C."/>
        </authorList>
    </citation>
    <scope>GENOME REANNOTATION</scope>
    <source>
        <strain evidence="7">CCAP 1055/1</strain>
    </source>
</reference>
<evidence type="ECO:0000313" key="6">
    <source>
        <dbReference type="EMBL" id="EEC51515.1"/>
    </source>
</evidence>
<organism evidence="6 7">
    <name type="scientific">Phaeodactylum tricornutum (strain CCAP 1055/1)</name>
    <dbReference type="NCBI Taxonomy" id="556484"/>
    <lineage>
        <taxon>Eukaryota</taxon>
        <taxon>Sar</taxon>
        <taxon>Stramenopiles</taxon>
        <taxon>Ochrophyta</taxon>
        <taxon>Bacillariophyta</taxon>
        <taxon>Bacillariophyceae</taxon>
        <taxon>Bacillariophycidae</taxon>
        <taxon>Naviculales</taxon>
        <taxon>Phaeodactylaceae</taxon>
        <taxon>Phaeodactylum</taxon>
    </lineage>
</organism>
<dbReference type="HOGENOM" id="CLU_1087614_0_0_1"/>
<protein>
    <recommendedName>
        <fullName evidence="5">HSF-type DNA-binding domain-containing protein</fullName>
    </recommendedName>
</protein>
<feature type="region of interest" description="Disordered" evidence="4">
    <location>
        <begin position="1"/>
        <end position="26"/>
    </location>
</feature>
<evidence type="ECO:0000256" key="2">
    <source>
        <dbReference type="ARBA" id="ARBA00023125"/>
    </source>
</evidence>
<dbReference type="RefSeq" id="XP_002177052.1">
    <property type="nucleotide sequence ID" value="XM_002177016.1"/>
</dbReference>
<dbReference type="GO" id="GO:0005634">
    <property type="term" value="C:nucleus"/>
    <property type="evidence" value="ECO:0007669"/>
    <property type="project" value="UniProtKB-SubCell"/>
</dbReference>
<evidence type="ECO:0000256" key="1">
    <source>
        <dbReference type="ARBA" id="ARBA00004123"/>
    </source>
</evidence>
<reference evidence="6 7" key="1">
    <citation type="journal article" date="2008" name="Nature">
        <title>The Phaeodactylum genome reveals the evolutionary history of diatom genomes.</title>
        <authorList>
            <person name="Bowler C."/>
            <person name="Allen A.E."/>
            <person name="Badger J.H."/>
            <person name="Grimwood J."/>
            <person name="Jabbari K."/>
            <person name="Kuo A."/>
            <person name="Maheswari U."/>
            <person name="Martens C."/>
            <person name="Maumus F."/>
            <person name="Otillar R.P."/>
            <person name="Rayko E."/>
            <person name="Salamov A."/>
            <person name="Vandepoele K."/>
            <person name="Beszteri B."/>
            <person name="Gruber A."/>
            <person name="Heijde M."/>
            <person name="Katinka M."/>
            <person name="Mock T."/>
            <person name="Valentin K."/>
            <person name="Verret F."/>
            <person name="Berges J.A."/>
            <person name="Brownlee C."/>
            <person name="Cadoret J.P."/>
            <person name="Chiovitti A."/>
            <person name="Choi C.J."/>
            <person name="Coesel S."/>
            <person name="De Martino A."/>
            <person name="Detter J.C."/>
            <person name="Durkin C."/>
            <person name="Falciatore A."/>
            <person name="Fournet J."/>
            <person name="Haruta M."/>
            <person name="Huysman M.J."/>
            <person name="Jenkins B.D."/>
            <person name="Jiroutova K."/>
            <person name="Jorgensen R.E."/>
            <person name="Joubert Y."/>
            <person name="Kaplan A."/>
            <person name="Kroger N."/>
            <person name="Kroth P.G."/>
            <person name="La Roche J."/>
            <person name="Lindquist E."/>
            <person name="Lommer M."/>
            <person name="Martin-Jezequel V."/>
            <person name="Lopez P.J."/>
            <person name="Lucas S."/>
            <person name="Mangogna M."/>
            <person name="McGinnis K."/>
            <person name="Medlin L.K."/>
            <person name="Montsant A."/>
            <person name="Oudot-Le Secq M.P."/>
            <person name="Napoli C."/>
            <person name="Obornik M."/>
            <person name="Parker M.S."/>
            <person name="Petit J.L."/>
            <person name="Porcel B.M."/>
            <person name="Poulsen N."/>
            <person name="Robison M."/>
            <person name="Rychlewski L."/>
            <person name="Rynearson T.A."/>
            <person name="Schmutz J."/>
            <person name="Shapiro H."/>
            <person name="Siaut M."/>
            <person name="Stanley M."/>
            <person name="Sussman M.R."/>
            <person name="Taylor A.R."/>
            <person name="Vardi A."/>
            <person name="von Dassow P."/>
            <person name="Vyverman W."/>
            <person name="Willis A."/>
            <person name="Wyrwicz L.S."/>
            <person name="Rokhsar D.S."/>
            <person name="Weissenbach J."/>
            <person name="Armbrust E.V."/>
            <person name="Green B.R."/>
            <person name="Van de Peer Y."/>
            <person name="Grigoriev I.V."/>
        </authorList>
    </citation>
    <scope>NUCLEOTIDE SEQUENCE [LARGE SCALE GENOMIC DNA]</scope>
    <source>
        <strain evidence="6 7">CCAP 1055/1</strain>
    </source>
</reference>
<dbReference type="InterPro" id="IPR000232">
    <property type="entry name" value="HSF_DNA-bd"/>
</dbReference>
<evidence type="ECO:0000256" key="3">
    <source>
        <dbReference type="ARBA" id="ARBA00023242"/>
    </source>
</evidence>
<feature type="domain" description="HSF-type DNA-binding" evidence="5">
    <location>
        <begin position="33"/>
        <end position="109"/>
    </location>
</feature>
<keyword evidence="2" id="KW-0238">DNA-binding</keyword>
<dbReference type="EMBL" id="CM000605">
    <property type="protein sequence ID" value="EEC51515.1"/>
    <property type="molecule type" value="Genomic_DNA"/>
</dbReference>
<evidence type="ECO:0000256" key="4">
    <source>
        <dbReference type="SAM" id="MobiDB-lite"/>
    </source>
</evidence>
<keyword evidence="3" id="KW-0539">Nucleus</keyword>
<dbReference type="GeneID" id="7196689"/>
<gene>
    <name evidence="6" type="ORF">PHATRDRAFT_42514</name>
</gene>
<dbReference type="Gene3D" id="1.10.10.10">
    <property type="entry name" value="Winged helix-like DNA-binding domain superfamily/Winged helix DNA-binding domain"/>
    <property type="match status" value="1"/>
</dbReference>
<dbReference type="PaxDb" id="2850-Phatr42514"/>
<keyword evidence="7" id="KW-1185">Reference proteome</keyword>
<dbReference type="KEGG" id="pti:PHATRDRAFT_42514"/>
<dbReference type="eggNOG" id="ENOG502SSDF">
    <property type="taxonomic scope" value="Eukaryota"/>
</dbReference>
<dbReference type="SUPFAM" id="SSF46785">
    <property type="entry name" value="Winged helix' DNA-binding domain"/>
    <property type="match status" value="1"/>
</dbReference>
<evidence type="ECO:0000259" key="5">
    <source>
        <dbReference type="Pfam" id="PF00447"/>
    </source>
</evidence>
<dbReference type="OrthoDB" id="47830at2759"/>
<dbReference type="GO" id="GO:0003700">
    <property type="term" value="F:DNA-binding transcription factor activity"/>
    <property type="evidence" value="ECO:0007669"/>
    <property type="project" value="InterPro"/>
</dbReference>
<comment type="subcellular location">
    <subcellularLocation>
        <location evidence="1">Nucleus</location>
    </subcellularLocation>
</comment>
<dbReference type="InterPro" id="IPR036388">
    <property type="entry name" value="WH-like_DNA-bd_sf"/>
</dbReference>
<dbReference type="AlphaFoldDB" id="B7FRJ5"/>
<accession>B7FRJ5</accession>
<dbReference type="Proteomes" id="UP000000759">
    <property type="component" value="Chromosome 1"/>
</dbReference>
<dbReference type="PANTHER" id="PTHR10015">
    <property type="entry name" value="HEAT SHOCK TRANSCRIPTION FACTOR"/>
    <property type="match status" value="1"/>
</dbReference>
<dbReference type="STRING" id="556484.B7FRJ5"/>
<dbReference type="PANTHER" id="PTHR10015:SF206">
    <property type="entry name" value="HSF-TYPE DNA-BINDING DOMAIN-CONTAINING PROTEIN"/>
    <property type="match status" value="1"/>
</dbReference>
<sequence length="256" mass="28666">MTTTSSKRSITESEDSSLSDSASGGGDEKTIPFLRRLRDMLLENDDVISFSPGYLSDGKRVLGRLIVHDRLTVEAKVLPRYFNHSSFASLRRQLNYFSFVRVGKGRQRESTYINEDVVDLNDILHLKRRPASAGLAINTAIVTQHLETDLGSMESRYVDSIVPVVHLKPHYLGSTAPVKKHAKRQRLTPKLLRCDRSSPPATSSLNNFVSEDEHSETKRHYIALDLTKSSLVSRVDEDDVLAGCSALLGLARRSWE</sequence>
<dbReference type="GO" id="GO:0043565">
    <property type="term" value="F:sequence-specific DNA binding"/>
    <property type="evidence" value="ECO:0007669"/>
    <property type="project" value="InterPro"/>
</dbReference>
<proteinExistence type="predicted"/>
<dbReference type="InParanoid" id="B7FRJ5"/>
<dbReference type="Pfam" id="PF00447">
    <property type="entry name" value="HSF_DNA-bind"/>
    <property type="match status" value="1"/>
</dbReference>
<dbReference type="InterPro" id="IPR036390">
    <property type="entry name" value="WH_DNA-bd_sf"/>
</dbReference>